<sequence length="93" mass="10667">MQSGESVEQYLKRKRDDLNEYVENSRVHNDLCLHKLVGIYNELLLIVSSCVKVIEGRDHIEINRRVIESSDINSLVATLNETIESLAAAKRRD</sequence>
<protein>
    <submittedName>
        <fullName evidence="1">11 kDa protein</fullName>
    </submittedName>
</protein>
<evidence type="ECO:0000313" key="1">
    <source>
        <dbReference type="EMBL" id="AYA22231.1"/>
    </source>
</evidence>
<dbReference type="EMBL" id="MH267701">
    <property type="protein sequence ID" value="AYA22231.1"/>
    <property type="molecule type" value="Genomic_RNA"/>
</dbReference>
<proteinExistence type="predicted"/>
<organism evidence="1 2">
    <name type="scientific">Blackcurrant closterovirus 1</name>
    <dbReference type="NCBI Taxonomy" id="2734344"/>
    <lineage>
        <taxon>Viruses</taxon>
        <taxon>Riboviria</taxon>
        <taxon>Orthornavirae</taxon>
        <taxon>Kitrinoviricota</taxon>
        <taxon>Alsuviricetes</taxon>
        <taxon>Martellivirales</taxon>
        <taxon>Closteroviridae</taxon>
        <taxon>Closterovirus</taxon>
        <taxon>Closterovirus uniribi</taxon>
    </lineage>
</organism>
<dbReference type="GeneID" id="41702751"/>
<evidence type="ECO:0000313" key="2">
    <source>
        <dbReference type="Proteomes" id="UP000289889"/>
    </source>
</evidence>
<dbReference type="KEGG" id="vg:41702751"/>
<accession>A0A385L386</accession>
<keyword evidence="2" id="KW-1185">Reference proteome</keyword>
<dbReference type="Proteomes" id="UP000289889">
    <property type="component" value="Segment"/>
</dbReference>
<name>A0A385L386_9CLOS</name>
<dbReference type="RefSeq" id="YP_009553648.1">
    <property type="nucleotide sequence ID" value="NC_040834.1"/>
</dbReference>
<reference evidence="1 2" key="1">
    <citation type="journal article" date="2018" name="Virus Genes">
        <title>Molecular characterization and detection of a new closterovirus identified from blackcurrant by high-throughput sequencing.</title>
        <authorList>
            <person name="Zheng L."/>
            <person name="Wu L."/>
            <person name="Postman J."/>
            <person name="Liu H."/>
            <person name="Li R."/>
        </authorList>
    </citation>
    <scope>NUCLEOTIDE SEQUENCE [LARGE SCALE GENOMIC DNA]</scope>
    <source>
        <strain evidence="1">BC</strain>
    </source>
</reference>